<feature type="coiled-coil region" evidence="4">
    <location>
        <begin position="1555"/>
        <end position="1589"/>
    </location>
</feature>
<reference evidence="11 12" key="1">
    <citation type="submission" date="2019-03" db="EMBL/GenBank/DDBJ databases">
        <title>Sequencing 25 genomes of Wallemia mellicola.</title>
        <authorList>
            <person name="Gostincar C."/>
        </authorList>
    </citation>
    <scope>NUCLEOTIDE SEQUENCE [LARGE SCALE GENOMIC DNA]</scope>
    <source>
        <strain evidence="9 12">EXF-6152</strain>
        <strain evidence="10 11">EXF-8738</strain>
    </source>
</reference>
<feature type="region of interest" description="Disordered" evidence="5">
    <location>
        <begin position="1"/>
        <end position="35"/>
    </location>
</feature>
<feature type="coiled-coil region" evidence="4">
    <location>
        <begin position="584"/>
        <end position="621"/>
    </location>
</feature>
<dbReference type="Proteomes" id="UP000305647">
    <property type="component" value="Unassembled WGS sequence"/>
</dbReference>
<feature type="compositionally biased region" description="Polar residues" evidence="5">
    <location>
        <begin position="1383"/>
        <end position="1406"/>
    </location>
</feature>
<feature type="region of interest" description="Disordered" evidence="5">
    <location>
        <begin position="164"/>
        <end position="183"/>
    </location>
</feature>
<dbReference type="InterPro" id="IPR012929">
    <property type="entry name" value="Nucleoprot-TPR/MLP1-2_dom"/>
</dbReference>
<feature type="region of interest" description="Disordered" evidence="5">
    <location>
        <begin position="1515"/>
        <end position="1545"/>
    </location>
</feature>
<feature type="compositionally biased region" description="Low complexity" evidence="5">
    <location>
        <begin position="1668"/>
        <end position="1682"/>
    </location>
</feature>
<evidence type="ECO:0000256" key="3">
    <source>
        <dbReference type="ARBA" id="ARBA00023242"/>
    </source>
</evidence>
<feature type="compositionally biased region" description="Low complexity" evidence="5">
    <location>
        <begin position="1690"/>
        <end position="1703"/>
    </location>
</feature>
<feature type="coiled-coil region" evidence="4">
    <location>
        <begin position="1212"/>
        <end position="1246"/>
    </location>
</feature>
<evidence type="ECO:0000259" key="7">
    <source>
        <dbReference type="Pfam" id="PF25481"/>
    </source>
</evidence>
<evidence type="ECO:0000313" key="10">
    <source>
        <dbReference type="EMBL" id="TIC29451.1"/>
    </source>
</evidence>
<dbReference type="Proteomes" id="UP000310685">
    <property type="component" value="Unassembled WGS sequence"/>
</dbReference>
<feature type="coiled-coil region" evidence="4">
    <location>
        <begin position="410"/>
        <end position="507"/>
    </location>
</feature>
<dbReference type="InterPro" id="IPR057974">
    <property type="entry name" value="NUA/TPR/MLP1-2-like_dom"/>
</dbReference>
<feature type="coiled-coil region" evidence="4">
    <location>
        <begin position="687"/>
        <end position="777"/>
    </location>
</feature>
<feature type="region of interest" description="Disordered" evidence="5">
    <location>
        <begin position="1381"/>
        <end position="1416"/>
    </location>
</feature>
<dbReference type="GO" id="GO:0006606">
    <property type="term" value="P:protein import into nucleus"/>
    <property type="evidence" value="ECO:0007669"/>
    <property type="project" value="InterPro"/>
</dbReference>
<feature type="domain" description="Nucleoprotein TPR/MPL1" evidence="7">
    <location>
        <begin position="188"/>
        <end position="264"/>
    </location>
</feature>
<feature type="compositionally biased region" description="Basic and acidic residues" evidence="5">
    <location>
        <begin position="1407"/>
        <end position="1416"/>
    </location>
</feature>
<feature type="coiled-coil region" evidence="4">
    <location>
        <begin position="1091"/>
        <end position="1125"/>
    </location>
</feature>
<comment type="caution">
    <text evidence="9">The sequence shown here is derived from an EMBL/GenBank/DDBJ whole genome shotgun (WGS) entry which is preliminary data.</text>
</comment>
<dbReference type="PANTHER" id="PTHR18898">
    <property type="entry name" value="NUCLEOPROTEIN TPR-RELATED"/>
    <property type="match status" value="1"/>
</dbReference>
<feature type="compositionally biased region" description="Polar residues" evidence="5">
    <location>
        <begin position="1710"/>
        <end position="1729"/>
    </location>
</feature>
<dbReference type="GO" id="GO:0005643">
    <property type="term" value="C:nuclear pore"/>
    <property type="evidence" value="ECO:0007669"/>
    <property type="project" value="TreeGrafter"/>
</dbReference>
<comment type="subcellular location">
    <subcellularLocation>
        <location evidence="1">Nucleus</location>
    </subcellularLocation>
</comment>
<dbReference type="GO" id="GO:0006406">
    <property type="term" value="P:mRNA export from nucleus"/>
    <property type="evidence" value="ECO:0007669"/>
    <property type="project" value="TreeGrafter"/>
</dbReference>
<feature type="compositionally biased region" description="Polar residues" evidence="5">
    <location>
        <begin position="1472"/>
        <end position="1483"/>
    </location>
</feature>
<keyword evidence="3" id="KW-0539">Nucleus</keyword>
<keyword evidence="2 4" id="KW-0175">Coiled coil</keyword>
<dbReference type="PANTHER" id="PTHR18898:SF2">
    <property type="entry name" value="NUCLEOPROTEIN TPR"/>
    <property type="match status" value="1"/>
</dbReference>
<name>A0A4T0M574_9BASI</name>
<feature type="domain" description="Nucleoprotein TPR/MLP1-2" evidence="6">
    <location>
        <begin position="1034"/>
        <end position="1161"/>
    </location>
</feature>
<evidence type="ECO:0000256" key="2">
    <source>
        <dbReference type="ARBA" id="ARBA00023054"/>
    </source>
</evidence>
<feature type="compositionally biased region" description="Polar residues" evidence="5">
    <location>
        <begin position="1792"/>
        <end position="1803"/>
    </location>
</feature>
<dbReference type="InterPro" id="IPR057577">
    <property type="entry name" value="Nucleoprot-TPR/MLP1_dom"/>
</dbReference>
<feature type="compositionally biased region" description="Low complexity" evidence="5">
    <location>
        <begin position="11"/>
        <end position="22"/>
    </location>
</feature>
<dbReference type="EMBL" id="SPRC01000031">
    <property type="protein sequence ID" value="TIB77768.1"/>
    <property type="molecule type" value="Genomic_DNA"/>
</dbReference>
<dbReference type="Pfam" id="PF07926">
    <property type="entry name" value="TPR_MLP1_2"/>
    <property type="match status" value="1"/>
</dbReference>
<evidence type="ECO:0000259" key="8">
    <source>
        <dbReference type="Pfam" id="PF25785"/>
    </source>
</evidence>
<dbReference type="GO" id="GO:0017056">
    <property type="term" value="F:structural constituent of nuclear pore"/>
    <property type="evidence" value="ECO:0007669"/>
    <property type="project" value="TreeGrafter"/>
</dbReference>
<evidence type="ECO:0000313" key="9">
    <source>
        <dbReference type="EMBL" id="TIB77768.1"/>
    </source>
</evidence>
<evidence type="ECO:0000256" key="4">
    <source>
        <dbReference type="SAM" id="Coils"/>
    </source>
</evidence>
<feature type="coiled-coil region" evidence="4">
    <location>
        <begin position="36"/>
        <end position="88"/>
    </location>
</feature>
<gene>
    <name evidence="10" type="ORF">E3Q10_02564</name>
    <name evidence="9" type="ORF">E3Q22_02869</name>
</gene>
<feature type="coiled-coil region" evidence="4">
    <location>
        <begin position="287"/>
        <end position="360"/>
    </location>
</feature>
<feature type="region of interest" description="Disordered" evidence="5">
    <location>
        <begin position="1466"/>
        <end position="1490"/>
    </location>
</feature>
<dbReference type="Pfam" id="PF25481">
    <property type="entry name" value="Nucleoprot-TPR"/>
    <property type="match status" value="1"/>
</dbReference>
<evidence type="ECO:0000259" key="6">
    <source>
        <dbReference type="Pfam" id="PF07926"/>
    </source>
</evidence>
<evidence type="ECO:0000313" key="11">
    <source>
        <dbReference type="Proteomes" id="UP000305647"/>
    </source>
</evidence>
<evidence type="ECO:0000256" key="1">
    <source>
        <dbReference type="ARBA" id="ARBA00004123"/>
    </source>
</evidence>
<evidence type="ECO:0000313" key="12">
    <source>
        <dbReference type="Proteomes" id="UP000310685"/>
    </source>
</evidence>
<accession>A0A4T0M574</accession>
<dbReference type="Pfam" id="PF25785">
    <property type="entry name" value="TPR"/>
    <property type="match status" value="1"/>
</dbReference>
<feature type="compositionally biased region" description="Polar residues" evidence="5">
    <location>
        <begin position="1624"/>
        <end position="1636"/>
    </location>
</feature>
<evidence type="ECO:0000256" key="5">
    <source>
        <dbReference type="SAM" id="MobiDB-lite"/>
    </source>
</evidence>
<feature type="region of interest" description="Disordered" evidence="5">
    <location>
        <begin position="1624"/>
        <end position="1829"/>
    </location>
</feature>
<proteinExistence type="predicted"/>
<feature type="coiled-coil region" evidence="4">
    <location>
        <begin position="891"/>
        <end position="1062"/>
    </location>
</feature>
<feature type="domain" description="NUA/TPR/MLP1-2-like" evidence="8">
    <location>
        <begin position="481"/>
        <end position="577"/>
    </location>
</feature>
<feature type="compositionally biased region" description="Polar residues" evidence="5">
    <location>
        <begin position="1646"/>
        <end position="1667"/>
    </location>
</feature>
<dbReference type="SUPFAM" id="SSF57997">
    <property type="entry name" value="Tropomyosin"/>
    <property type="match status" value="1"/>
</dbReference>
<dbReference type="EMBL" id="SPRO01000027">
    <property type="protein sequence ID" value="TIC29451.1"/>
    <property type="molecule type" value="Genomic_DNA"/>
</dbReference>
<feature type="compositionally biased region" description="Polar residues" evidence="5">
    <location>
        <begin position="1521"/>
        <end position="1538"/>
    </location>
</feature>
<protein>
    <submittedName>
        <fullName evidence="9">Uncharacterized protein</fullName>
    </submittedName>
</protein>
<sequence>MVATRRAGRLSASAQEASTSEAPEAEMTEGGPSLELQRVREELEHYKVLLETEKASSLRHNINTEQSLSEQENKIHELEKELTDKASSYDGVVKERDLSREEAAKLKLQAKKTTTTEDPVTVSKIKELEELNKKSNEEKADLLKFTERLSADIDRLGTEVDTSRNRLSEAREENSKLTKEVHDAKSVETTSKYKIQSLEQENELLKKNEEWLNTELSKKSEEFSVYRREKHAELASAQGQIDVLETQLNAQTSQLRALQSSYDNQSTKLSDILSKSAQLETTLASTHEEYKAEINTQKRVVELLESRESESRKRVEQVNKEFDVLVAKSESETIQQNEELSRERHRSSQLEIELNELRVNGFGRVGESIGAPSTPQPNQMETSYTLSPTASIASRFHKGGKSFTEIYSDYAKLENEFQRERAERRRLESCLADVVSEIEERAPLLQEQRREYDKRNAEANALASQLAESLEERDALKASEKEARLVAENAQREAELQSQSIVDLTRQVAYLTRQIAAIEDPSLPTDAQNVAPAPAHELAVDQAISDRLVLFASTEELVQQNKNLLKVSRELGQKLEHVDAVHEARSKETENESLQEAYELIQQLKDEIELSREKAGSYVRERDMFRRLLAQTGKAVPEIGQEADESLNMSTSSNTPDYAALMAELQQNFDAYRTEMGTDTKSLKESLAASQREVSSLNVQLAQANAQVTFLNERHSMILENHNMSKMELSQLGANNQKLQTNLINEQINLNKVQEELIELKGVLERTKNENSKLRTEGEVHKGIENRLLADNESLSRDRVHLNDLMRNLQVMQAELERTSQESRARHDNQISSLEDVVKNLKEDLANETDQHKQLSLRRELESKDYQVRIDRLTSELHTSRENLVEIRTTRDHLQVRTDDLIQQLKNKEERLVIFENRTGNRNENLTSEQQLQIEIAELRSELEMAKSEVSKSEAHVEQFKEIASANERALQDMNESYDNYKQTQDKLLSEREQQIKQYESRIEGMTEQVEQLQSENNEIHQKLINERSEFSHEKKALEDILADLNNAQGEQEARFAELRNDRNKQSDYAHENHDKYQREVLLHAQSVEQLQQMKKETDNHQQAIKGANEERDTAVQALKQAELSWQSQKELMDIELNELRKRHGEIIGQNDVLHKHLETVNKKIAEAGINSINQNNNNEAVAQSSETANSSDLQSVINYLRNEREYLDLQLSLSKQENSRFKTQLERLNESIDETRALLTEERNKNARGDVSAVQHQELLSKIDQLNLLRESNTTLRFESQRNRNKVLELESALQSSQNVIQPLEENIRNLTAELQVSKKEVEHWKEDADRWQKRNQQILSKYERIDPAELQKYKDDAEQLRKSLEEVKKELEETNKKLQEAQNEVNNQKTRNSDLISRSNNSMSRSKEAARIKDERLKDLEEQLSKSTEKSTQFDKISEELTKTRQEYQTMENAKKEIEKKLEEAEKQSGDVTMQETPNVSNEEKLKLEKELNETRTKAGENEKLIEDLKKQLSDKDTVISNTKDQAASGESQQEQRAAGDTVTATNASVVTVQQLEEKLRTTEKELAETKEKVSSLETELEKKTAEVIKVNKSLQLKQRMADGYKQQVTKAETIIADFKNATSKQQKAATDNGPTAPPPTPAVGTSNEKQSESQPSEPTTVESSKTTTQPKAQPETQTPAPAPAPAPTAVSQPATSAPAVGGETPKTPETPQVSQTNEDAQDTAGQQDKGKEKATPEEEQPSQVSIAGAAGGAKKGPIKKLEKRTPGDAQSGQRKQKISFLGLAGKVLPTQQTKESTTPQKRQRDEEASQTSIKGTAKKTKENDKE</sequence>
<feature type="coiled-coil region" evidence="4">
    <location>
        <begin position="802"/>
        <end position="858"/>
    </location>
</feature>
<organism evidence="9 12">
    <name type="scientific">Wallemia mellicola</name>
    <dbReference type="NCBI Taxonomy" id="1708541"/>
    <lineage>
        <taxon>Eukaryota</taxon>
        <taxon>Fungi</taxon>
        <taxon>Dikarya</taxon>
        <taxon>Basidiomycota</taxon>
        <taxon>Wallemiomycotina</taxon>
        <taxon>Wallemiomycetes</taxon>
        <taxon>Wallemiales</taxon>
        <taxon>Wallemiaceae</taxon>
        <taxon>Wallemia</taxon>
    </lineage>
</organism>